<dbReference type="Pfam" id="PF22692">
    <property type="entry name" value="LlgE_F_G_D1"/>
    <property type="match status" value="1"/>
</dbReference>
<dbReference type="PROSITE" id="PS00588">
    <property type="entry name" value="FLAGELLA_BB_ROD"/>
    <property type="match status" value="1"/>
</dbReference>
<dbReference type="InterPro" id="IPR037925">
    <property type="entry name" value="FlgE/F/G-like"/>
</dbReference>
<dbReference type="InterPro" id="IPR020013">
    <property type="entry name" value="Flagellar_FlgE/F/G"/>
</dbReference>
<dbReference type="Pfam" id="PF00460">
    <property type="entry name" value="Flg_bb_rod"/>
    <property type="match status" value="1"/>
</dbReference>
<evidence type="ECO:0000256" key="2">
    <source>
        <dbReference type="ARBA" id="ARBA00009677"/>
    </source>
</evidence>
<evidence type="ECO:0000256" key="4">
    <source>
        <dbReference type="RuleBase" id="RU362116"/>
    </source>
</evidence>
<gene>
    <name evidence="8" type="primary">flgG_1</name>
    <name evidence="8" type="ORF">UC8_42120</name>
</gene>
<keyword evidence="8" id="KW-0969">Cilium</keyword>
<proteinExistence type="inferred from homology"/>
<feature type="domain" description="Flagellar hook protein FlgE/F/G-like D1" evidence="7">
    <location>
        <begin position="98"/>
        <end position="145"/>
    </location>
</feature>
<comment type="subcellular location">
    <subcellularLocation>
        <location evidence="1 4">Bacterial flagellum basal body</location>
    </subcellularLocation>
</comment>
<dbReference type="SUPFAM" id="SSF117143">
    <property type="entry name" value="Flagellar hook protein flgE"/>
    <property type="match status" value="1"/>
</dbReference>
<dbReference type="AlphaFoldDB" id="A0A5B9QT41"/>
<feature type="domain" description="Flagellar basal body rod protein N-terminal" evidence="5">
    <location>
        <begin position="6"/>
        <end position="35"/>
    </location>
</feature>
<evidence type="ECO:0000259" key="5">
    <source>
        <dbReference type="Pfam" id="PF00460"/>
    </source>
</evidence>
<dbReference type="PANTHER" id="PTHR30435:SF19">
    <property type="entry name" value="FLAGELLAR BASAL-BODY ROD PROTEIN FLGG"/>
    <property type="match status" value="1"/>
</dbReference>
<evidence type="ECO:0000259" key="7">
    <source>
        <dbReference type="Pfam" id="PF22692"/>
    </source>
</evidence>
<keyword evidence="9" id="KW-1185">Reference proteome</keyword>
<keyword evidence="8" id="KW-0282">Flagellum</keyword>
<evidence type="ECO:0000313" key="8">
    <source>
        <dbReference type="EMBL" id="QEG42178.1"/>
    </source>
</evidence>
<evidence type="ECO:0000313" key="9">
    <source>
        <dbReference type="Proteomes" id="UP000325286"/>
    </source>
</evidence>
<dbReference type="OrthoDB" id="9804559at2"/>
<dbReference type="InterPro" id="IPR001444">
    <property type="entry name" value="Flag_bb_rod_N"/>
</dbReference>
<evidence type="ECO:0000259" key="6">
    <source>
        <dbReference type="Pfam" id="PF06429"/>
    </source>
</evidence>
<evidence type="ECO:0000256" key="3">
    <source>
        <dbReference type="ARBA" id="ARBA00023143"/>
    </source>
</evidence>
<reference evidence="8 9" key="1">
    <citation type="submission" date="2019-08" db="EMBL/GenBank/DDBJ databases">
        <title>Deep-cultivation of Planctomycetes and their phenomic and genomic characterization uncovers novel biology.</title>
        <authorList>
            <person name="Wiegand S."/>
            <person name="Jogler M."/>
            <person name="Boedeker C."/>
            <person name="Pinto D."/>
            <person name="Vollmers J."/>
            <person name="Rivas-Marin E."/>
            <person name="Kohn T."/>
            <person name="Peeters S.H."/>
            <person name="Heuer A."/>
            <person name="Rast P."/>
            <person name="Oberbeckmann S."/>
            <person name="Bunk B."/>
            <person name="Jeske O."/>
            <person name="Meyerdierks A."/>
            <person name="Storesund J.E."/>
            <person name="Kallscheuer N."/>
            <person name="Luecker S."/>
            <person name="Lage O.M."/>
            <person name="Pohl T."/>
            <person name="Merkel B.J."/>
            <person name="Hornburger P."/>
            <person name="Mueller R.-W."/>
            <person name="Bruemmer F."/>
            <person name="Labrenz M."/>
            <person name="Spormann A.M."/>
            <person name="Op den Camp H."/>
            <person name="Overmann J."/>
            <person name="Amann R."/>
            <person name="Jetten M.S.M."/>
            <person name="Mascher T."/>
            <person name="Medema M.H."/>
            <person name="Devos D.P."/>
            <person name="Kaster A.-K."/>
            <person name="Ovreas L."/>
            <person name="Rohde M."/>
            <person name="Galperin M.Y."/>
            <person name="Jogler C."/>
        </authorList>
    </citation>
    <scope>NUCLEOTIDE SEQUENCE [LARGE SCALE GENOMIC DNA]</scope>
    <source>
        <strain evidence="8 9">UC8</strain>
    </source>
</reference>
<dbReference type="InterPro" id="IPR010930">
    <property type="entry name" value="Flg_bb/hook_C_dom"/>
</dbReference>
<dbReference type="GO" id="GO:0009425">
    <property type="term" value="C:bacterial-type flagellum basal body"/>
    <property type="evidence" value="ECO:0007669"/>
    <property type="project" value="UniProtKB-SubCell"/>
</dbReference>
<protein>
    <submittedName>
        <fullName evidence="8">Flagellar basal-body rod protein FlgG</fullName>
    </submittedName>
</protein>
<name>A0A5B9QT41_9BACT</name>
<dbReference type="InterPro" id="IPR053967">
    <property type="entry name" value="LlgE_F_G-like_D1"/>
</dbReference>
<dbReference type="InterPro" id="IPR019776">
    <property type="entry name" value="Flagellar_basal_body_rod_CS"/>
</dbReference>
<keyword evidence="8" id="KW-0966">Cell projection</keyword>
<dbReference type="RefSeq" id="WP_068136651.1">
    <property type="nucleotide sequence ID" value="NZ_CP042914.1"/>
</dbReference>
<keyword evidence="3 4" id="KW-0975">Bacterial flagellum</keyword>
<dbReference type="GO" id="GO:0071978">
    <property type="term" value="P:bacterial-type flagellum-dependent swarming motility"/>
    <property type="evidence" value="ECO:0007669"/>
    <property type="project" value="TreeGrafter"/>
</dbReference>
<dbReference type="Pfam" id="PF06429">
    <property type="entry name" value="Flg_bbr_C"/>
    <property type="match status" value="1"/>
</dbReference>
<dbReference type="PANTHER" id="PTHR30435">
    <property type="entry name" value="FLAGELLAR PROTEIN"/>
    <property type="match status" value="1"/>
</dbReference>
<dbReference type="EMBL" id="CP042914">
    <property type="protein sequence ID" value="QEG42178.1"/>
    <property type="molecule type" value="Genomic_DNA"/>
</dbReference>
<accession>A0A5B9QT41</accession>
<dbReference type="NCBIfam" id="TIGR03506">
    <property type="entry name" value="FlgEFG_subfam"/>
    <property type="match status" value="1"/>
</dbReference>
<organism evidence="8 9">
    <name type="scientific">Roseimaritima ulvae</name>
    <dbReference type="NCBI Taxonomy" id="980254"/>
    <lineage>
        <taxon>Bacteria</taxon>
        <taxon>Pseudomonadati</taxon>
        <taxon>Planctomycetota</taxon>
        <taxon>Planctomycetia</taxon>
        <taxon>Pirellulales</taxon>
        <taxon>Pirellulaceae</taxon>
        <taxon>Roseimaritima</taxon>
    </lineage>
</organism>
<dbReference type="Proteomes" id="UP000325286">
    <property type="component" value="Chromosome"/>
</dbReference>
<evidence type="ECO:0000256" key="1">
    <source>
        <dbReference type="ARBA" id="ARBA00004117"/>
    </source>
</evidence>
<sequence>MPYGVYVSAAGANAQNHRLQVLSNNLANVETPGYRPQQAVLQARFAELIESGEVPPGLGGADDVGGGVTIQAAQTQFAVGPIRQTGNETDFAINDAQSFFVTEQDGEQVLTRAGNFTFDSSGFLTNSSGQNVLNPAGRPIQINPNLPYRVLDGGRIEQAGEEQLLMIARPKSLGDLAHLGGNQFKPLAEFDLADGTQRPVVSGYLEQSGVKPTTAMMELIEASRAYEANVKMIQNQDHMMGQLTTRLLQR</sequence>
<dbReference type="KEGG" id="rul:UC8_42120"/>
<feature type="domain" description="Flagellar basal-body/hook protein C-terminal" evidence="6">
    <location>
        <begin position="202"/>
        <end position="244"/>
    </location>
</feature>
<comment type="similarity">
    <text evidence="2 4">Belongs to the flagella basal body rod proteins family.</text>
</comment>